<dbReference type="RefSeq" id="WP_114075966.1">
    <property type="nucleotide sequence ID" value="NZ_CP030918.1"/>
</dbReference>
<dbReference type="InterPro" id="IPR018511">
    <property type="entry name" value="Hemolysin-typ_Ca-bd_CS"/>
</dbReference>
<name>A0A344PJU6_9RHOB</name>
<dbReference type="PANTHER" id="PTHR38340:SF1">
    <property type="entry name" value="S-LAYER PROTEIN"/>
    <property type="match status" value="1"/>
</dbReference>
<dbReference type="AlphaFoldDB" id="A0A344PJU6"/>
<evidence type="ECO:0008006" key="5">
    <source>
        <dbReference type="Google" id="ProtNLM"/>
    </source>
</evidence>
<dbReference type="Proteomes" id="UP000252023">
    <property type="component" value="Chromosome"/>
</dbReference>
<dbReference type="Pfam" id="PF00353">
    <property type="entry name" value="HemolysinCabind"/>
    <property type="match status" value="11"/>
</dbReference>
<dbReference type="KEGG" id="pars:DRW48_08065"/>
<protein>
    <recommendedName>
        <fullName evidence="5">Calcium-binding protein</fullName>
    </recommendedName>
</protein>
<dbReference type="PRINTS" id="PR00313">
    <property type="entry name" value="CABNDNGRPT"/>
</dbReference>
<proteinExistence type="predicted"/>
<keyword evidence="4" id="KW-1185">Reference proteome</keyword>
<dbReference type="Gene3D" id="2.150.10.10">
    <property type="entry name" value="Serralysin-like metalloprotease, C-terminal"/>
    <property type="match status" value="10"/>
</dbReference>
<dbReference type="InterPro" id="IPR050557">
    <property type="entry name" value="RTX_toxin/Mannuronan_C5-epim"/>
</dbReference>
<dbReference type="InterPro" id="IPR011049">
    <property type="entry name" value="Serralysin-like_metalloprot_C"/>
</dbReference>
<keyword evidence="2" id="KW-0964">Secreted</keyword>
<evidence type="ECO:0000256" key="1">
    <source>
        <dbReference type="ARBA" id="ARBA00004613"/>
    </source>
</evidence>
<dbReference type="PANTHER" id="PTHR38340">
    <property type="entry name" value="S-LAYER PROTEIN"/>
    <property type="match status" value="1"/>
</dbReference>
<comment type="subcellular location">
    <subcellularLocation>
        <location evidence="1">Secreted</location>
    </subcellularLocation>
</comment>
<dbReference type="GO" id="GO:0005576">
    <property type="term" value="C:extracellular region"/>
    <property type="evidence" value="ECO:0007669"/>
    <property type="project" value="UniProtKB-SubCell"/>
</dbReference>
<dbReference type="SUPFAM" id="SSF51120">
    <property type="entry name" value="beta-Roll"/>
    <property type="match status" value="8"/>
</dbReference>
<evidence type="ECO:0000313" key="3">
    <source>
        <dbReference type="EMBL" id="AXC49651.1"/>
    </source>
</evidence>
<dbReference type="GO" id="GO:0005509">
    <property type="term" value="F:calcium ion binding"/>
    <property type="evidence" value="ECO:0007669"/>
    <property type="project" value="InterPro"/>
</dbReference>
<evidence type="ECO:0000256" key="2">
    <source>
        <dbReference type="ARBA" id="ARBA00022525"/>
    </source>
</evidence>
<dbReference type="OrthoDB" id="9795675at2"/>
<dbReference type="PROSITE" id="PS00330">
    <property type="entry name" value="HEMOLYSIN_CALCIUM"/>
    <property type="match status" value="7"/>
</dbReference>
<sequence length="1036" mass="104012">MLSSTQDGDTLLITGAASTLTRIVYLGTAMEVAGDDKAWSMGFSGHGFDLTTITGTGVTFTFGPFASNPSDLYTVFGTNLGDVITGAPLDGNGGLPAGLRLYGRGGNDSLIGGAGSDSLNGGYGNDVLQGGAGNDTLVGGPGSDTAVYLGADAVRVDLRLTGAQLIGVSFGYDLLQTVEHVSAGSGDDELIGDDAGNRLTGGTGADTLIGNGGSDTLDGGAGDDIYYADSADLVIEGEDAGFDTVISAEAATLLANLDALRLTGTASITGTGNDLDNLIIGNDGQNTLAGGAGADTLQGGLGNDVYEWDGEDLIVEAAGGGIDTLRAEVDAALPDEVEVLVLAGYGLLSGTGNGLANRIIGNADDNQLTGGLGRDTLEGGLGNDRYVLGTGDAEDLVVEAANAGIDTIYSANSIAVPLNVENASLTGTGANAVVGNTLGNLIIGNAAANRLTGGGGSDTMDGGGGADIYFADSEDMVREVVTDSFVDVVYSSGSMDLGNGIEWLFLTGTSDSFGRGNTLNNRITGNAASNLLDGREGADSLLGGGGDDVYMTDGHDIIVESALGGYDTVISSGSVRLAAYTERLMLSGIGNLTGIGNDQSNLILGNGGANYLDGMQGRDTLIGGLGNDTYVYDPLDLLTEASDGGVDTLISSLSAALPVNFEVLRLTGYGAIAGTGNAANNSIYGNVGNNVLNGGAGTDVMAGGYGNDIYDTDGRDVIIEVAGQGTDSVRTTGNYTLPQNVEWLFSASSSGLSLGGNALANRITGGVGADTLNGHGGADVLMGGAGNDLYVVYPGTVVVERPGAGTDTVLVSSNYSMTPGVERLIVGGYGAVSILGSREANYIAGNVAANRLTGGGGRDTLAGGGGNDIYIVDSDDTVIERYNQGFDTAYSSGSWTMPPGVEHLVLSGLAGTGLGNAEANRITGSAAANRLFGLAGNDLLFGGSGNDRLVGGAGSDVLNGGAGYDRFVFARGEGRDVITDFQNGYDRIEIATGAERYADLSIAQVGAHTCVSFAGTQIVLANTSARLVDPGDFVFV</sequence>
<evidence type="ECO:0000313" key="4">
    <source>
        <dbReference type="Proteomes" id="UP000252023"/>
    </source>
</evidence>
<dbReference type="EMBL" id="CP030918">
    <property type="protein sequence ID" value="AXC49651.1"/>
    <property type="molecule type" value="Genomic_DNA"/>
</dbReference>
<gene>
    <name evidence="3" type="ORF">DRW48_08065</name>
</gene>
<dbReference type="InterPro" id="IPR001343">
    <property type="entry name" value="Hemolysn_Ca-bd"/>
</dbReference>
<organism evidence="3 4">
    <name type="scientific">Paracoccus suum</name>
    <dbReference type="NCBI Taxonomy" id="2259340"/>
    <lineage>
        <taxon>Bacteria</taxon>
        <taxon>Pseudomonadati</taxon>
        <taxon>Pseudomonadota</taxon>
        <taxon>Alphaproteobacteria</taxon>
        <taxon>Rhodobacterales</taxon>
        <taxon>Paracoccaceae</taxon>
        <taxon>Paracoccus</taxon>
    </lineage>
</organism>
<accession>A0A344PJU6</accession>
<reference evidence="4" key="1">
    <citation type="submission" date="2018-07" db="EMBL/GenBank/DDBJ databases">
        <title>Genome sequencing of Paracoccus sp. SC2-6.</title>
        <authorList>
            <person name="Heo J."/>
            <person name="Kim S.-J."/>
            <person name="Kwon S.-W."/>
        </authorList>
    </citation>
    <scope>NUCLEOTIDE SEQUENCE [LARGE SCALE GENOMIC DNA]</scope>
    <source>
        <strain evidence="4">SC2-6</strain>
    </source>
</reference>